<evidence type="ECO:0000256" key="1">
    <source>
        <dbReference type="ARBA" id="ARBA00022517"/>
    </source>
</evidence>
<dbReference type="GO" id="GO:0043024">
    <property type="term" value="F:ribosomal small subunit binding"/>
    <property type="evidence" value="ECO:0007669"/>
    <property type="project" value="TreeGrafter"/>
</dbReference>
<dbReference type="Gene3D" id="3.30.300.20">
    <property type="match status" value="1"/>
</dbReference>
<dbReference type="SUPFAM" id="SSF89919">
    <property type="entry name" value="Ribosome-binding factor A, RbfA"/>
    <property type="match status" value="1"/>
</dbReference>
<accession>A0A2M8KCB8</accession>
<dbReference type="AlphaFoldDB" id="A0A2M8KCB8"/>
<evidence type="ECO:0000256" key="2">
    <source>
        <dbReference type="HAMAP-Rule" id="MF_00003"/>
    </source>
</evidence>
<proteinExistence type="inferred from homology"/>
<dbReference type="InterPro" id="IPR000238">
    <property type="entry name" value="RbfA"/>
</dbReference>
<dbReference type="Proteomes" id="UP000231648">
    <property type="component" value="Unassembled WGS sequence"/>
</dbReference>
<evidence type="ECO:0000313" key="4">
    <source>
        <dbReference type="Proteomes" id="UP000231648"/>
    </source>
</evidence>
<dbReference type="InterPro" id="IPR023799">
    <property type="entry name" value="RbfA_dom_sf"/>
</dbReference>
<dbReference type="InterPro" id="IPR020053">
    <property type="entry name" value="Ribosome-bd_factorA_CS"/>
</dbReference>
<gene>
    <name evidence="2 3" type="primary">rbfA</name>
    <name evidence="3" type="ORF">COU82_01305</name>
</gene>
<evidence type="ECO:0000313" key="3">
    <source>
        <dbReference type="EMBL" id="PJE57569.1"/>
    </source>
</evidence>
<reference evidence="4" key="1">
    <citation type="submission" date="2017-09" db="EMBL/GenBank/DDBJ databases">
        <title>Depth-based differentiation of microbial function through sediment-hosted aquifers and enrichment of novel symbionts in the deep terrestrial subsurface.</title>
        <authorList>
            <person name="Probst A.J."/>
            <person name="Ladd B."/>
            <person name="Jarett J.K."/>
            <person name="Geller-Mcgrath D.E."/>
            <person name="Sieber C.M.K."/>
            <person name="Emerson J.B."/>
            <person name="Anantharaman K."/>
            <person name="Thomas B.C."/>
            <person name="Malmstrom R."/>
            <person name="Stieglmeier M."/>
            <person name="Klingl A."/>
            <person name="Woyke T."/>
            <person name="Ryan C.M."/>
            <person name="Banfield J.F."/>
        </authorList>
    </citation>
    <scope>NUCLEOTIDE SEQUENCE [LARGE SCALE GENOMIC DNA]</scope>
</reference>
<dbReference type="PROSITE" id="PS01319">
    <property type="entry name" value="RBFA"/>
    <property type="match status" value="1"/>
</dbReference>
<comment type="similarity">
    <text evidence="2">Belongs to the RbfA family.</text>
</comment>
<comment type="subcellular location">
    <subcellularLocation>
        <location evidence="2">Cytoplasm</location>
    </subcellularLocation>
</comment>
<name>A0A2M8KCB8_9BACT</name>
<keyword evidence="2" id="KW-0963">Cytoplasm</keyword>
<comment type="subunit">
    <text evidence="2">Monomer. Binds 30S ribosomal subunits, but not 50S ribosomal subunits or 70S ribosomes.</text>
</comment>
<dbReference type="Pfam" id="PF02033">
    <property type="entry name" value="RBFA"/>
    <property type="match status" value="1"/>
</dbReference>
<dbReference type="PANTHER" id="PTHR33515">
    <property type="entry name" value="RIBOSOME-BINDING FACTOR A, CHLOROPLASTIC-RELATED"/>
    <property type="match status" value="1"/>
</dbReference>
<dbReference type="GO" id="GO:0030490">
    <property type="term" value="P:maturation of SSU-rRNA"/>
    <property type="evidence" value="ECO:0007669"/>
    <property type="project" value="UniProtKB-UniRule"/>
</dbReference>
<dbReference type="HAMAP" id="MF_00003">
    <property type="entry name" value="RbfA"/>
    <property type="match status" value="1"/>
</dbReference>
<comment type="function">
    <text evidence="2">One of several proteins that assist in the late maturation steps of the functional core of the 30S ribosomal subunit. Associates with free 30S ribosomal subunits (but not with 30S subunits that are part of 70S ribosomes or polysomes). Required for efficient processing of 16S rRNA. May interact with the 5'-terminal helix region of 16S rRNA.</text>
</comment>
<dbReference type="NCBIfam" id="TIGR00082">
    <property type="entry name" value="rbfA"/>
    <property type="match status" value="1"/>
</dbReference>
<comment type="caution">
    <text evidence="3">The sequence shown here is derived from an EMBL/GenBank/DDBJ whole genome shotgun (WGS) entry which is preliminary data.</text>
</comment>
<organism evidence="3 4">
    <name type="scientific">Candidatus Portnoybacteria bacterium CG10_big_fil_rev_8_21_14_0_10_38_18</name>
    <dbReference type="NCBI Taxonomy" id="1974813"/>
    <lineage>
        <taxon>Bacteria</taxon>
        <taxon>Candidatus Portnoyibacteriota</taxon>
    </lineage>
</organism>
<sequence>MMKNRIERINQLIKKEISNILLKEIFIEDVLVTVQGVNTTKDLKYTKIKVSVMPFNQSERVLDILEKKVPNIQKQLNLIIKIKFVPRIKFEIDKTEETADRIEGILRKLKK</sequence>
<dbReference type="InterPro" id="IPR015946">
    <property type="entry name" value="KH_dom-like_a/b"/>
</dbReference>
<dbReference type="GO" id="GO:0005829">
    <property type="term" value="C:cytosol"/>
    <property type="evidence" value="ECO:0007669"/>
    <property type="project" value="TreeGrafter"/>
</dbReference>
<keyword evidence="1 2" id="KW-0690">Ribosome biogenesis</keyword>
<protein>
    <recommendedName>
        <fullName evidence="2">Ribosome-binding factor A</fullName>
    </recommendedName>
</protein>
<dbReference type="EMBL" id="PFDX01000013">
    <property type="protein sequence ID" value="PJE57569.1"/>
    <property type="molecule type" value="Genomic_DNA"/>
</dbReference>
<dbReference type="PANTHER" id="PTHR33515:SF1">
    <property type="entry name" value="RIBOSOME-BINDING FACTOR A, CHLOROPLASTIC-RELATED"/>
    <property type="match status" value="1"/>
</dbReference>